<feature type="compositionally biased region" description="Basic and acidic residues" evidence="7">
    <location>
        <begin position="340"/>
        <end position="356"/>
    </location>
</feature>
<gene>
    <name evidence="9" type="ORF">LX32DRAFT_598120</name>
</gene>
<evidence type="ECO:0000313" key="9">
    <source>
        <dbReference type="EMBL" id="KAK2024757.1"/>
    </source>
</evidence>
<dbReference type="InterPro" id="IPR042098">
    <property type="entry name" value="TauD-like_sf"/>
</dbReference>
<comment type="cofactor">
    <cofactor evidence="1">
        <name>Fe(2+)</name>
        <dbReference type="ChEBI" id="CHEBI:29033"/>
    </cofactor>
</comment>
<keyword evidence="3" id="KW-0479">Metal-binding</keyword>
<evidence type="ECO:0000259" key="8">
    <source>
        <dbReference type="Pfam" id="PF02668"/>
    </source>
</evidence>
<comment type="caution">
    <text evidence="9">The sequence shown here is derived from an EMBL/GenBank/DDBJ whole genome shotgun (WGS) entry which is preliminary data.</text>
</comment>
<protein>
    <submittedName>
        <fullName evidence="9">Taurine catabolism dioxygenase</fullName>
    </submittedName>
</protein>
<dbReference type="GO" id="GO:0016706">
    <property type="term" value="F:2-oxoglutarate-dependent dioxygenase activity"/>
    <property type="evidence" value="ECO:0007669"/>
    <property type="project" value="TreeGrafter"/>
</dbReference>
<dbReference type="Pfam" id="PF02668">
    <property type="entry name" value="TauD"/>
    <property type="match status" value="1"/>
</dbReference>
<evidence type="ECO:0000256" key="5">
    <source>
        <dbReference type="ARBA" id="ARBA00023002"/>
    </source>
</evidence>
<dbReference type="Proteomes" id="UP001232148">
    <property type="component" value="Unassembled WGS sequence"/>
</dbReference>
<comment type="similarity">
    <text evidence="2">Belongs to the TfdA dioxygenase family.</text>
</comment>
<dbReference type="InterPro" id="IPR003819">
    <property type="entry name" value="TauD/TfdA-like"/>
</dbReference>
<sequence>MAASEENGSNGHHQHREPLQLSGALDGVDFFDVTPCIGREYRNVDLSEWLNAPNSDELLRDLAITISQRGVVFFRQQDGINDQNQKKLMRRLSQLAGTPTASGLHIHPIAAVSEEARAHKGDDEEIMIISSRFKEKMGKAQPTKKQSMKTEWHSDIAFEPNPADYTMLRLTEVPPTGVDTLWASGYELFERISEPYQRFLETLTASYHYAGIEVFKAVGERYGFKIHQGPRGSPENVGDALTAVHPVVRTNPVTGWKSLYAIGHHMKQINGVSVDEGKSLEDWFIRLIVENHDIIARHRWHNVNDLAIWDNRSTFHAATPDHAASGHRTGHRAVSVGEKPYFDPKSKSRKEALGLA</sequence>
<proteinExistence type="inferred from homology"/>
<keyword evidence="10" id="KW-1185">Reference proteome</keyword>
<dbReference type="SUPFAM" id="SSF51197">
    <property type="entry name" value="Clavaminate synthase-like"/>
    <property type="match status" value="1"/>
</dbReference>
<name>A0AAD9HB99_9PEZI</name>
<organism evidence="9 10">
    <name type="scientific">Colletotrichum zoysiae</name>
    <dbReference type="NCBI Taxonomy" id="1216348"/>
    <lineage>
        <taxon>Eukaryota</taxon>
        <taxon>Fungi</taxon>
        <taxon>Dikarya</taxon>
        <taxon>Ascomycota</taxon>
        <taxon>Pezizomycotina</taxon>
        <taxon>Sordariomycetes</taxon>
        <taxon>Hypocreomycetidae</taxon>
        <taxon>Glomerellales</taxon>
        <taxon>Glomerellaceae</taxon>
        <taxon>Colletotrichum</taxon>
        <taxon>Colletotrichum graminicola species complex</taxon>
    </lineage>
</organism>
<evidence type="ECO:0000256" key="4">
    <source>
        <dbReference type="ARBA" id="ARBA00022964"/>
    </source>
</evidence>
<dbReference type="EMBL" id="MU842955">
    <property type="protein sequence ID" value="KAK2024757.1"/>
    <property type="molecule type" value="Genomic_DNA"/>
</dbReference>
<accession>A0AAD9HB99</accession>
<evidence type="ECO:0000256" key="7">
    <source>
        <dbReference type="SAM" id="MobiDB-lite"/>
    </source>
</evidence>
<dbReference type="Gene3D" id="3.60.130.10">
    <property type="entry name" value="Clavaminate synthase-like"/>
    <property type="match status" value="1"/>
</dbReference>
<reference evidence="9" key="1">
    <citation type="submission" date="2021-06" db="EMBL/GenBank/DDBJ databases">
        <title>Comparative genomics, transcriptomics and evolutionary studies reveal genomic signatures of adaptation to plant cell wall in hemibiotrophic fungi.</title>
        <authorList>
            <consortium name="DOE Joint Genome Institute"/>
            <person name="Baroncelli R."/>
            <person name="Diaz J.F."/>
            <person name="Benocci T."/>
            <person name="Peng M."/>
            <person name="Battaglia E."/>
            <person name="Haridas S."/>
            <person name="Andreopoulos W."/>
            <person name="Labutti K."/>
            <person name="Pangilinan J."/>
            <person name="Floch G.L."/>
            <person name="Makela M.R."/>
            <person name="Henrissat B."/>
            <person name="Grigoriev I.V."/>
            <person name="Crouch J.A."/>
            <person name="De Vries R.P."/>
            <person name="Sukno S.A."/>
            <person name="Thon M.R."/>
        </authorList>
    </citation>
    <scope>NUCLEOTIDE SEQUENCE</scope>
    <source>
        <strain evidence="9">MAFF235873</strain>
    </source>
</reference>
<dbReference type="PANTHER" id="PTHR30468:SF10">
    <property type="entry name" value="TAUD_TFDA-LIKE DOMAIN-CONTAINING PROTEIN"/>
    <property type="match status" value="1"/>
</dbReference>
<keyword evidence="6" id="KW-0408">Iron</keyword>
<keyword evidence="5" id="KW-0560">Oxidoreductase</keyword>
<dbReference type="GO" id="GO:0046872">
    <property type="term" value="F:metal ion binding"/>
    <property type="evidence" value="ECO:0007669"/>
    <property type="project" value="UniProtKB-KW"/>
</dbReference>
<keyword evidence="4 9" id="KW-0223">Dioxygenase</keyword>
<dbReference type="GO" id="GO:0005737">
    <property type="term" value="C:cytoplasm"/>
    <property type="evidence" value="ECO:0007669"/>
    <property type="project" value="TreeGrafter"/>
</dbReference>
<feature type="domain" description="TauD/TfdA-like" evidence="8">
    <location>
        <begin position="30"/>
        <end position="333"/>
    </location>
</feature>
<dbReference type="PANTHER" id="PTHR30468">
    <property type="entry name" value="ALPHA-KETOGLUTARATE-DEPENDENT SULFONATE DIOXYGENASE"/>
    <property type="match status" value="1"/>
</dbReference>
<feature type="region of interest" description="Disordered" evidence="7">
    <location>
        <begin position="320"/>
        <end position="356"/>
    </location>
</feature>
<evidence type="ECO:0000256" key="1">
    <source>
        <dbReference type="ARBA" id="ARBA00001954"/>
    </source>
</evidence>
<evidence type="ECO:0000256" key="6">
    <source>
        <dbReference type="ARBA" id="ARBA00023004"/>
    </source>
</evidence>
<dbReference type="InterPro" id="IPR051323">
    <property type="entry name" value="AtsK-like"/>
</dbReference>
<evidence type="ECO:0000256" key="2">
    <source>
        <dbReference type="ARBA" id="ARBA00005896"/>
    </source>
</evidence>
<evidence type="ECO:0000313" key="10">
    <source>
        <dbReference type="Proteomes" id="UP001232148"/>
    </source>
</evidence>
<dbReference type="AlphaFoldDB" id="A0AAD9HB99"/>
<evidence type="ECO:0000256" key="3">
    <source>
        <dbReference type="ARBA" id="ARBA00022723"/>
    </source>
</evidence>